<evidence type="ECO:0000259" key="7">
    <source>
        <dbReference type="Pfam" id="PF01545"/>
    </source>
</evidence>
<organism evidence="9">
    <name type="scientific">bioreactor metagenome</name>
    <dbReference type="NCBI Taxonomy" id="1076179"/>
    <lineage>
        <taxon>unclassified sequences</taxon>
        <taxon>metagenomes</taxon>
        <taxon>ecological metagenomes</taxon>
    </lineage>
</organism>
<evidence type="ECO:0000256" key="4">
    <source>
        <dbReference type="ARBA" id="ARBA00022989"/>
    </source>
</evidence>
<dbReference type="PANTHER" id="PTHR43840">
    <property type="entry name" value="MITOCHONDRIAL METAL TRANSPORTER 1-RELATED"/>
    <property type="match status" value="1"/>
</dbReference>
<evidence type="ECO:0000313" key="9">
    <source>
        <dbReference type="EMBL" id="MPL69955.1"/>
    </source>
</evidence>
<dbReference type="InterPro" id="IPR058533">
    <property type="entry name" value="Cation_efflux_TM"/>
</dbReference>
<dbReference type="SUPFAM" id="SSF161111">
    <property type="entry name" value="Cation efflux protein transmembrane domain-like"/>
    <property type="match status" value="1"/>
</dbReference>
<keyword evidence="2" id="KW-0813">Transport</keyword>
<dbReference type="GO" id="GO:0015086">
    <property type="term" value="F:cadmium ion transmembrane transporter activity"/>
    <property type="evidence" value="ECO:0007669"/>
    <property type="project" value="TreeGrafter"/>
</dbReference>
<reference evidence="9" key="1">
    <citation type="submission" date="2019-08" db="EMBL/GenBank/DDBJ databases">
        <authorList>
            <person name="Kucharzyk K."/>
            <person name="Murdoch R.W."/>
            <person name="Higgins S."/>
            <person name="Loffler F."/>
        </authorList>
    </citation>
    <scope>NUCLEOTIDE SEQUENCE</scope>
</reference>
<keyword evidence="4 6" id="KW-1133">Transmembrane helix</keyword>
<dbReference type="InterPro" id="IPR050291">
    <property type="entry name" value="CDF_Transporter"/>
</dbReference>
<dbReference type="NCBIfam" id="TIGR01297">
    <property type="entry name" value="CDF"/>
    <property type="match status" value="1"/>
</dbReference>
<evidence type="ECO:0000259" key="8">
    <source>
        <dbReference type="Pfam" id="PF16916"/>
    </source>
</evidence>
<feature type="domain" description="Cation efflux protein transmembrane" evidence="7">
    <location>
        <begin position="9"/>
        <end position="202"/>
    </location>
</feature>
<feature type="transmembrane region" description="Helical" evidence="6">
    <location>
        <begin position="9"/>
        <end position="28"/>
    </location>
</feature>
<evidence type="ECO:0000256" key="3">
    <source>
        <dbReference type="ARBA" id="ARBA00022692"/>
    </source>
</evidence>
<proteinExistence type="predicted"/>
<dbReference type="GO" id="GO:0005886">
    <property type="term" value="C:plasma membrane"/>
    <property type="evidence" value="ECO:0007669"/>
    <property type="project" value="TreeGrafter"/>
</dbReference>
<keyword evidence="5 6" id="KW-0472">Membrane</keyword>
<comment type="caution">
    <text evidence="9">The sequence shown here is derived from an EMBL/GenBank/DDBJ whole genome shotgun (WGS) entry which is preliminary data.</text>
</comment>
<feature type="transmembrane region" description="Helical" evidence="6">
    <location>
        <begin position="111"/>
        <end position="131"/>
    </location>
</feature>
<evidence type="ECO:0000256" key="6">
    <source>
        <dbReference type="SAM" id="Phobius"/>
    </source>
</evidence>
<dbReference type="InterPro" id="IPR036837">
    <property type="entry name" value="Cation_efflux_CTD_sf"/>
</dbReference>
<protein>
    <submittedName>
        <fullName evidence="9">Ferrous-iron efflux pump FieF</fullName>
    </submittedName>
</protein>
<dbReference type="GO" id="GO:0015093">
    <property type="term" value="F:ferrous iron transmembrane transporter activity"/>
    <property type="evidence" value="ECO:0007669"/>
    <property type="project" value="TreeGrafter"/>
</dbReference>
<name>A0A644TSU9_9ZZZZ</name>
<feature type="transmembrane region" description="Helical" evidence="6">
    <location>
        <begin position="152"/>
        <end position="173"/>
    </location>
</feature>
<evidence type="ECO:0000256" key="2">
    <source>
        <dbReference type="ARBA" id="ARBA00022448"/>
    </source>
</evidence>
<gene>
    <name evidence="9" type="primary">fieF_5</name>
    <name evidence="9" type="ORF">SDC9_15706</name>
</gene>
<evidence type="ECO:0000256" key="5">
    <source>
        <dbReference type="ARBA" id="ARBA00023136"/>
    </source>
</evidence>
<dbReference type="EMBL" id="VSSQ01000050">
    <property type="protein sequence ID" value="MPL69955.1"/>
    <property type="molecule type" value="Genomic_DNA"/>
</dbReference>
<dbReference type="PANTHER" id="PTHR43840:SF15">
    <property type="entry name" value="MITOCHONDRIAL METAL TRANSPORTER 1-RELATED"/>
    <property type="match status" value="1"/>
</dbReference>
<keyword evidence="3 6" id="KW-0812">Transmembrane</keyword>
<dbReference type="GO" id="GO:0015341">
    <property type="term" value="F:zinc efflux antiporter activity"/>
    <property type="evidence" value="ECO:0007669"/>
    <property type="project" value="TreeGrafter"/>
</dbReference>
<sequence length="321" mass="35640">MEKWKFQRIIVIISSLILICKFAAYFITNSAGVYSDAMESIVNVVAGVISLMSLRWASKPADNKHPFGHGKMELISASIEGILIMLAGGLIIYEAISRIFSPPEELPRLEIGIVIVAFAGILNYLLGYWSIKKGKKTSSMALIASGKHLQSDTYSSIGLILGLVLISITGLIILDSLLALVYGAIIIVAGVKILRKTVANLLDENNMEELKAITEVINKHKAEDWIDIHNLRVVNYGNSLHIDCDLTLPCYYTINEGHQATEKLKQALQSQSDDLYFTVHSDSCDEKYCFQCTMTSCPIRKELCTTPFIFSVENLIKQEDD</sequence>
<dbReference type="GO" id="GO:0006882">
    <property type="term" value="P:intracellular zinc ion homeostasis"/>
    <property type="evidence" value="ECO:0007669"/>
    <property type="project" value="TreeGrafter"/>
</dbReference>
<feature type="transmembrane region" description="Helical" evidence="6">
    <location>
        <begin position="77"/>
        <end position="96"/>
    </location>
</feature>
<dbReference type="Pfam" id="PF16916">
    <property type="entry name" value="ZT_dimer"/>
    <property type="match status" value="1"/>
</dbReference>
<comment type="subcellular location">
    <subcellularLocation>
        <location evidence="1">Membrane</location>
        <topology evidence="1">Multi-pass membrane protein</topology>
    </subcellularLocation>
</comment>
<dbReference type="SUPFAM" id="SSF160240">
    <property type="entry name" value="Cation efflux protein cytoplasmic domain-like"/>
    <property type="match status" value="1"/>
</dbReference>
<dbReference type="InterPro" id="IPR027470">
    <property type="entry name" value="Cation_efflux_CTD"/>
</dbReference>
<dbReference type="InterPro" id="IPR002524">
    <property type="entry name" value="Cation_efflux"/>
</dbReference>
<dbReference type="InterPro" id="IPR027469">
    <property type="entry name" value="Cation_efflux_TMD_sf"/>
</dbReference>
<dbReference type="Pfam" id="PF01545">
    <property type="entry name" value="Cation_efflux"/>
    <property type="match status" value="1"/>
</dbReference>
<dbReference type="Gene3D" id="3.30.70.1350">
    <property type="entry name" value="Cation efflux protein, cytoplasmic domain"/>
    <property type="match status" value="1"/>
</dbReference>
<accession>A0A644TSU9</accession>
<feature type="domain" description="Cation efflux protein cytoplasmic" evidence="8">
    <location>
        <begin position="208"/>
        <end position="283"/>
    </location>
</feature>
<dbReference type="AlphaFoldDB" id="A0A644TSU9"/>
<dbReference type="Gene3D" id="1.20.1510.10">
    <property type="entry name" value="Cation efflux protein transmembrane domain"/>
    <property type="match status" value="1"/>
</dbReference>
<evidence type="ECO:0000256" key="1">
    <source>
        <dbReference type="ARBA" id="ARBA00004141"/>
    </source>
</evidence>